<evidence type="ECO:0000313" key="1">
    <source>
        <dbReference type="EMBL" id="PKU67209.1"/>
    </source>
</evidence>
<protein>
    <submittedName>
        <fullName evidence="1">Uncharacterized protein</fullName>
    </submittedName>
</protein>
<evidence type="ECO:0000313" key="2">
    <source>
        <dbReference type="Proteomes" id="UP000233837"/>
    </source>
</evidence>
<reference evidence="1 2" key="1">
    <citation type="journal article" date="2016" name="Sci. Rep.">
        <title>The Dendrobium catenatum Lindl. genome sequence provides insights into polysaccharide synthase, floral development and adaptive evolution.</title>
        <authorList>
            <person name="Zhang G.Q."/>
            <person name="Xu Q."/>
            <person name="Bian C."/>
            <person name="Tsai W.C."/>
            <person name="Yeh C.M."/>
            <person name="Liu K.W."/>
            <person name="Yoshida K."/>
            <person name="Zhang L.S."/>
            <person name="Chang S.B."/>
            <person name="Chen F."/>
            <person name="Shi Y."/>
            <person name="Su Y.Y."/>
            <person name="Zhang Y.Q."/>
            <person name="Chen L.J."/>
            <person name="Yin Y."/>
            <person name="Lin M."/>
            <person name="Huang H."/>
            <person name="Deng H."/>
            <person name="Wang Z.W."/>
            <person name="Zhu S.L."/>
            <person name="Zhao X."/>
            <person name="Deng C."/>
            <person name="Niu S.C."/>
            <person name="Huang J."/>
            <person name="Wang M."/>
            <person name="Liu G.H."/>
            <person name="Yang H.J."/>
            <person name="Xiao X.J."/>
            <person name="Hsiao Y.Y."/>
            <person name="Wu W.L."/>
            <person name="Chen Y.Y."/>
            <person name="Mitsuda N."/>
            <person name="Ohme-Takagi M."/>
            <person name="Luo Y.B."/>
            <person name="Van de Peer Y."/>
            <person name="Liu Z.J."/>
        </authorList>
    </citation>
    <scope>NUCLEOTIDE SEQUENCE [LARGE SCALE GENOMIC DNA]</scope>
    <source>
        <tissue evidence="1">The whole plant</tissue>
    </source>
</reference>
<name>A0A2I0VUX6_9ASPA</name>
<dbReference type="EMBL" id="KZ503214">
    <property type="protein sequence ID" value="PKU67209.1"/>
    <property type="molecule type" value="Genomic_DNA"/>
</dbReference>
<gene>
    <name evidence="1" type="ORF">MA16_Dca025499</name>
</gene>
<proteinExistence type="predicted"/>
<reference evidence="1 2" key="2">
    <citation type="journal article" date="2017" name="Nature">
        <title>The Apostasia genome and the evolution of orchids.</title>
        <authorList>
            <person name="Zhang G.Q."/>
            <person name="Liu K.W."/>
            <person name="Li Z."/>
            <person name="Lohaus R."/>
            <person name="Hsiao Y.Y."/>
            <person name="Niu S.C."/>
            <person name="Wang J.Y."/>
            <person name="Lin Y.C."/>
            <person name="Xu Q."/>
            <person name="Chen L.J."/>
            <person name="Yoshida K."/>
            <person name="Fujiwara S."/>
            <person name="Wang Z.W."/>
            <person name="Zhang Y.Q."/>
            <person name="Mitsuda N."/>
            <person name="Wang M."/>
            <person name="Liu G.H."/>
            <person name="Pecoraro L."/>
            <person name="Huang H.X."/>
            <person name="Xiao X.J."/>
            <person name="Lin M."/>
            <person name="Wu X.Y."/>
            <person name="Wu W.L."/>
            <person name="Chen Y.Y."/>
            <person name="Chang S.B."/>
            <person name="Sakamoto S."/>
            <person name="Ohme-Takagi M."/>
            <person name="Yagi M."/>
            <person name="Zeng S.J."/>
            <person name="Shen C.Y."/>
            <person name="Yeh C.M."/>
            <person name="Luo Y.B."/>
            <person name="Tsai W.C."/>
            <person name="Van de Peer Y."/>
            <person name="Liu Z.J."/>
        </authorList>
    </citation>
    <scope>NUCLEOTIDE SEQUENCE [LARGE SCALE GENOMIC DNA]</scope>
    <source>
        <tissue evidence="1">The whole plant</tissue>
    </source>
</reference>
<sequence length="60" mass="6808">MEGKFEQFRTKLPCIPKFLLSPILKKKIVLVSTNTGSNKPTTLKSLKEVLFKAEIINFKA</sequence>
<dbReference type="Proteomes" id="UP000233837">
    <property type="component" value="Unassembled WGS sequence"/>
</dbReference>
<keyword evidence="2" id="KW-1185">Reference proteome</keyword>
<organism evidence="1 2">
    <name type="scientific">Dendrobium catenatum</name>
    <dbReference type="NCBI Taxonomy" id="906689"/>
    <lineage>
        <taxon>Eukaryota</taxon>
        <taxon>Viridiplantae</taxon>
        <taxon>Streptophyta</taxon>
        <taxon>Embryophyta</taxon>
        <taxon>Tracheophyta</taxon>
        <taxon>Spermatophyta</taxon>
        <taxon>Magnoliopsida</taxon>
        <taxon>Liliopsida</taxon>
        <taxon>Asparagales</taxon>
        <taxon>Orchidaceae</taxon>
        <taxon>Epidendroideae</taxon>
        <taxon>Malaxideae</taxon>
        <taxon>Dendrobiinae</taxon>
        <taxon>Dendrobium</taxon>
    </lineage>
</organism>
<dbReference type="AlphaFoldDB" id="A0A2I0VUX6"/>
<accession>A0A2I0VUX6</accession>